<dbReference type="EMBL" id="JAVHNS010000001">
    <property type="protein sequence ID" value="KAK6363407.1"/>
    <property type="molecule type" value="Genomic_DNA"/>
</dbReference>
<dbReference type="Proteomes" id="UP001373714">
    <property type="component" value="Unassembled WGS sequence"/>
</dbReference>
<sequence>MAWPALRLLYEAGIPMFKANEHERPGISRADRDALLKKEHLRPADEIISEIDCLLYLRGEAQYLLNISPTRLRKCYVKTIWAADDIKNTILVIDEVLQGLRREARKIVDLLICKSDAKAYILGLISSGAVSYIHSDIQLEYSRGYGDDVAEVYLPAQATLDAIAGFYFRRFKGLELLNQITGDDGRNLRSSQLTIEDIAYLYKKLGNVAKICDETPKHERLYANRLQFMAGGGLVDHMGPRKNASIFQKLSPLFFTAMFLNADNGCEGDVFDWQRSLGESSQNGPFENGDVTAVHMASATYFQNKGIFFEVINKIKRIHIESILVSFSDWCVGNDLLLHSAMILRCLDAFEDLLELRGRLKMAIWHSPPLVAMYLPERPEFFTLTKTNSPLHLTVLMTAIISDQRDDSNWKFVCRLLSSGWQSWLHPSSDKLSCVLGPAFALGRDASIDRIRLRPIHLAGLLKRIDLFETLFGYERDRMEAVQAVAIAAVNNSAGNVSSLYSLLSMRLKSDRELYTCERTKRWLRAFVERYGTQRLICSLERFLRFNWSGENQISDSLPLCTIRTHFDTSESASILDASRPRVWSGHEFKPPLPLPPSPSILGFDGFAQGPDAGVSSREADCMPNLVLNILDSSCGKGRTDIGIGGEGGLENVVEDKLQSDADLTNDASISLRSRSLTTGDLYGNDIIDTYKRNSSQGGTKRRITTITSIQAPSMDSSRSLSFISLGGMPFLVPSATKRDSTNSRKRKWAADEDVGFVGDIWRKIGSIGESFGL</sequence>
<reference evidence="1 2" key="1">
    <citation type="submission" date="2019-10" db="EMBL/GenBank/DDBJ databases">
        <authorList>
            <person name="Palmer J.M."/>
        </authorList>
    </citation>
    <scope>NUCLEOTIDE SEQUENCE [LARGE SCALE GENOMIC DNA]</scope>
    <source>
        <strain evidence="1 2">TWF730</strain>
    </source>
</reference>
<evidence type="ECO:0000313" key="1">
    <source>
        <dbReference type="EMBL" id="KAK6363407.1"/>
    </source>
</evidence>
<accession>A0AAV9VNW5</accession>
<proteinExistence type="predicted"/>
<name>A0AAV9VNW5_9PEZI</name>
<dbReference type="AlphaFoldDB" id="A0AAV9VNW5"/>
<protein>
    <submittedName>
        <fullName evidence="1">Uncharacterized protein</fullName>
    </submittedName>
</protein>
<gene>
    <name evidence="1" type="ORF">TWF730_000838</name>
</gene>
<organism evidence="1 2">
    <name type="scientific">Orbilia blumenaviensis</name>
    <dbReference type="NCBI Taxonomy" id="1796055"/>
    <lineage>
        <taxon>Eukaryota</taxon>
        <taxon>Fungi</taxon>
        <taxon>Dikarya</taxon>
        <taxon>Ascomycota</taxon>
        <taxon>Pezizomycotina</taxon>
        <taxon>Orbiliomycetes</taxon>
        <taxon>Orbiliales</taxon>
        <taxon>Orbiliaceae</taxon>
        <taxon>Orbilia</taxon>
    </lineage>
</organism>
<evidence type="ECO:0000313" key="2">
    <source>
        <dbReference type="Proteomes" id="UP001373714"/>
    </source>
</evidence>
<keyword evidence="2" id="KW-1185">Reference proteome</keyword>
<comment type="caution">
    <text evidence="1">The sequence shown here is derived from an EMBL/GenBank/DDBJ whole genome shotgun (WGS) entry which is preliminary data.</text>
</comment>